<dbReference type="GO" id="GO:0036158">
    <property type="term" value="P:outer dynein arm assembly"/>
    <property type="evidence" value="ECO:0007669"/>
    <property type="project" value="TreeGrafter"/>
</dbReference>
<name>A0A7R9CLH2_TIMCR</name>
<dbReference type="Gene3D" id="1.25.10.10">
    <property type="entry name" value="Leucine-rich Repeat Variant"/>
    <property type="match status" value="4"/>
</dbReference>
<dbReference type="GO" id="GO:0036159">
    <property type="term" value="P:inner dynein arm assembly"/>
    <property type="evidence" value="ECO:0007669"/>
    <property type="project" value="TreeGrafter"/>
</dbReference>
<dbReference type="InterPro" id="IPR016024">
    <property type="entry name" value="ARM-type_fold"/>
</dbReference>
<dbReference type="GO" id="GO:0003341">
    <property type="term" value="P:cilium movement"/>
    <property type="evidence" value="ECO:0007669"/>
    <property type="project" value="TreeGrafter"/>
</dbReference>
<dbReference type="InterPro" id="IPR057978">
    <property type="entry name" value="TPR_DAAF5"/>
</dbReference>
<dbReference type="InterPro" id="IPR052623">
    <property type="entry name" value="DAAF5"/>
</dbReference>
<proteinExistence type="predicted"/>
<dbReference type="GO" id="GO:0005737">
    <property type="term" value="C:cytoplasm"/>
    <property type="evidence" value="ECO:0007669"/>
    <property type="project" value="TreeGrafter"/>
</dbReference>
<dbReference type="SUPFAM" id="SSF48371">
    <property type="entry name" value="ARM repeat"/>
    <property type="match status" value="1"/>
</dbReference>
<dbReference type="PANTHER" id="PTHR16216">
    <property type="entry name" value="DYNEIN ASSEMBLY FACTOR 5, AXONEMAL"/>
    <property type="match status" value="1"/>
</dbReference>
<reference evidence="3" key="1">
    <citation type="submission" date="2020-11" db="EMBL/GenBank/DDBJ databases">
        <authorList>
            <person name="Tran Van P."/>
        </authorList>
    </citation>
    <scope>NUCLEOTIDE SEQUENCE</scope>
</reference>
<dbReference type="InterPro" id="IPR011989">
    <property type="entry name" value="ARM-like"/>
</dbReference>
<dbReference type="InterPro" id="IPR056497">
    <property type="entry name" value="HEAT_DAAF5"/>
</dbReference>
<evidence type="ECO:0000259" key="2">
    <source>
        <dbReference type="Pfam" id="PF25757"/>
    </source>
</evidence>
<evidence type="ECO:0000259" key="1">
    <source>
        <dbReference type="Pfam" id="PF24573"/>
    </source>
</evidence>
<sequence>MTSLLDKYYNTLQSDDKIQRRKACEQLLKDIENIDLSSGNCDVLPIFKQILRLFMDRSEACRELAVGIVKHIINHYSAINEDIISYLMPVLVQRLGGQEIVEQSEEVRLSLISLLQLLVQKYSSKLAPHLNDLINILTMTIVDPYPKIKQESCLCASALAKALPQNFFMQSESLVKPILQNFSHQHSRIRITAILSIGDVVCHGNNKSVDPVMGPLGERMFDQVPGVRQAIMRVVAAWLTKLPDRYSYFHRLLPLILTSLCDEMPDLAAEAWELWQNIGEQYLLENEKDLKDTMDFLTQPPRHYPPEVRRPNLGCRTLVQRNAGKIIPALANELGDWQVDVRLKASQLLCQLVLNAETHLTHHLEKLLVAMYHAVQDDDARVVENVEKAAKYLAHFVPPNVTLSLVLPAMEDGVTHGHLKILGGILWGSEKSALVEELEGVTNFLQRHDVCWQQSELFQRYLQNCMLAILTVCEESVQPVSQQFFNITFPGAALGDTVVRNTAEELLMRLGHMEGPEPPHLVYSRHAGSMFQDLQLSLDTWIFNSPQRSIFQTLVEKLVSYDTAGPYLGIISSLMVYLTGTDKDPRVKLSVYTSLSLLLDTKGSPLESSDELDTFCVTVVRDVILPGLVWQAGRTAETVRTSAVACLWAALQEPVPPSMVRATDMCLPLVLGLVEDSARKTRLLACRVLRVLVQLMRSDDRLNTDLVHQVFPAVKTVVALYTPLPPDYDVQCSSALVDALYTTMLVHLDDPDPVFQGVMLDALKDLSHIHPRLLWEKLNNSLGNFRNTKDCSELLDHIKSMRDTSAT</sequence>
<accession>A0A7R9CLH2</accession>
<dbReference type="EMBL" id="OC317533">
    <property type="protein sequence ID" value="CAD7397554.1"/>
    <property type="molecule type" value="Genomic_DNA"/>
</dbReference>
<feature type="domain" description="Dynein axonemal assembly factor 5 HEAT-repeat" evidence="1">
    <location>
        <begin position="303"/>
        <end position="489"/>
    </location>
</feature>
<dbReference type="PANTHER" id="PTHR16216:SF2">
    <property type="entry name" value="DYNEIN AXONEMAL ASSEMBLY FACTOR 5"/>
    <property type="match status" value="1"/>
</dbReference>
<gene>
    <name evidence="3" type="ORF">TCEB3V08_LOCUS4141</name>
</gene>
<dbReference type="AlphaFoldDB" id="A0A7R9CLH2"/>
<organism evidence="3">
    <name type="scientific">Timema cristinae</name>
    <name type="common">Walking stick</name>
    <dbReference type="NCBI Taxonomy" id="61476"/>
    <lineage>
        <taxon>Eukaryota</taxon>
        <taxon>Metazoa</taxon>
        <taxon>Ecdysozoa</taxon>
        <taxon>Arthropoda</taxon>
        <taxon>Hexapoda</taxon>
        <taxon>Insecta</taxon>
        <taxon>Pterygota</taxon>
        <taxon>Neoptera</taxon>
        <taxon>Polyneoptera</taxon>
        <taxon>Phasmatodea</taxon>
        <taxon>Timematodea</taxon>
        <taxon>Timematoidea</taxon>
        <taxon>Timematidae</taxon>
        <taxon>Timema</taxon>
    </lineage>
</organism>
<dbReference type="Pfam" id="PF24573">
    <property type="entry name" value="HEAT_DAAF5"/>
    <property type="match status" value="1"/>
</dbReference>
<dbReference type="Pfam" id="PF25757">
    <property type="entry name" value="TPR_DNAAF5"/>
    <property type="match status" value="1"/>
</dbReference>
<dbReference type="GO" id="GO:0045505">
    <property type="term" value="F:dynein intermediate chain binding"/>
    <property type="evidence" value="ECO:0007669"/>
    <property type="project" value="TreeGrafter"/>
</dbReference>
<feature type="domain" description="Dynein axonemal assembly factor 5 TPR repeats" evidence="2">
    <location>
        <begin position="12"/>
        <end position="292"/>
    </location>
</feature>
<protein>
    <submittedName>
        <fullName evidence="3">Uncharacterized protein</fullName>
    </submittedName>
</protein>
<evidence type="ECO:0000313" key="3">
    <source>
        <dbReference type="EMBL" id="CAD7397554.1"/>
    </source>
</evidence>